<feature type="region of interest" description="Disordered" evidence="1">
    <location>
        <begin position="14"/>
        <end position="75"/>
    </location>
</feature>
<organism evidence="2 3">
    <name type="scientific">Seminavis robusta</name>
    <dbReference type="NCBI Taxonomy" id="568900"/>
    <lineage>
        <taxon>Eukaryota</taxon>
        <taxon>Sar</taxon>
        <taxon>Stramenopiles</taxon>
        <taxon>Ochrophyta</taxon>
        <taxon>Bacillariophyta</taxon>
        <taxon>Bacillariophyceae</taxon>
        <taxon>Bacillariophycidae</taxon>
        <taxon>Naviculales</taxon>
        <taxon>Naviculaceae</taxon>
        <taxon>Seminavis</taxon>
    </lineage>
</organism>
<dbReference type="EMBL" id="CAICTM010000920">
    <property type="protein sequence ID" value="CAB9518308.1"/>
    <property type="molecule type" value="Genomic_DNA"/>
</dbReference>
<feature type="compositionally biased region" description="Basic and acidic residues" evidence="1">
    <location>
        <begin position="321"/>
        <end position="331"/>
    </location>
</feature>
<feature type="compositionally biased region" description="Low complexity" evidence="1">
    <location>
        <begin position="501"/>
        <end position="511"/>
    </location>
</feature>
<reference evidence="2" key="1">
    <citation type="submission" date="2020-06" db="EMBL/GenBank/DDBJ databases">
        <authorList>
            <consortium name="Plant Systems Biology data submission"/>
        </authorList>
    </citation>
    <scope>NUCLEOTIDE SEQUENCE</scope>
    <source>
        <strain evidence="2">D6</strain>
    </source>
</reference>
<feature type="compositionally biased region" description="Pro residues" evidence="1">
    <location>
        <begin position="540"/>
        <end position="552"/>
    </location>
</feature>
<dbReference type="AlphaFoldDB" id="A0A9N8HPR8"/>
<dbReference type="OrthoDB" id="191334at2759"/>
<sequence>MDFASGLANLEQSAANAQNRRRGRDNQDDHNRDDHRRYQARPRRDNYHPRDNNNYDRGGRHNNNNSNNRGDRSLDGLARFGYRLPRSPYHRPPPISAHNSDRPLHICLLAITIDELPYEHIWKAWAADASKNSRYHVSLVCHAKYPDKVTSKWLQQRMLLHPRRIVRGNSLSDPEFLSHQPAWGSVEITRAMIDLLVAAMQMGRKGERNKDHEDPRFHPNRFCMTADNDDEDVQELAKRDVPPVDKFIFISETCIPVTTLEETVQALFFGPKCFAARPKFTPPPPKKPAAEGDAKEESQSAADKQEEEDKDKQTEANSDEAAAKEEQGAKGEDEDNEKEEKDESEEKADEEPASTSEPKNEESDDKTTKETAKEDKNSTMADATTTTATPSSYKMIYLDVSWVNARNFNSPNTPSNKYERDQFNGINRVVPKRYRWKADQWMCLSRTHAAAILDLDRNGNIIPPKDQLWNSFRRINASDEMYFPTALALAGVLVDTSTTHNNSSNSNNNNSAARSPLKWTPPPGVPPPKQDESKQAESLQPPPPPPKVPPPKQQSEGLAWLEQRRITYTDWSMGARNPACFTKGVRDFRNIARLAREQKCLLARKFAPFQEIPGQDKDAVERTGEISVEEWKQEMQTIVEQTNKV</sequence>
<feature type="region of interest" description="Disordered" evidence="1">
    <location>
        <begin position="274"/>
        <end position="385"/>
    </location>
</feature>
<feature type="compositionally biased region" description="Basic and acidic residues" evidence="1">
    <location>
        <begin position="288"/>
        <end position="298"/>
    </location>
</feature>
<evidence type="ECO:0000313" key="2">
    <source>
        <dbReference type="EMBL" id="CAB9518308.1"/>
    </source>
</evidence>
<evidence type="ECO:0000256" key="1">
    <source>
        <dbReference type="SAM" id="MobiDB-lite"/>
    </source>
</evidence>
<evidence type="ECO:0000313" key="3">
    <source>
        <dbReference type="Proteomes" id="UP001153069"/>
    </source>
</evidence>
<proteinExistence type="predicted"/>
<protein>
    <submittedName>
        <fullName evidence="2">Uncharacterized protein</fullName>
    </submittedName>
</protein>
<feature type="region of interest" description="Disordered" evidence="1">
    <location>
        <begin position="498"/>
        <end position="556"/>
    </location>
</feature>
<name>A0A9N8HPR8_9STRA</name>
<dbReference type="Proteomes" id="UP001153069">
    <property type="component" value="Unassembled WGS sequence"/>
</dbReference>
<feature type="compositionally biased region" description="Basic and acidic residues" evidence="1">
    <location>
        <begin position="24"/>
        <end position="59"/>
    </location>
</feature>
<feature type="compositionally biased region" description="Pro residues" evidence="1">
    <location>
        <begin position="519"/>
        <end position="528"/>
    </location>
</feature>
<keyword evidence="3" id="KW-1185">Reference proteome</keyword>
<comment type="caution">
    <text evidence="2">The sequence shown here is derived from an EMBL/GenBank/DDBJ whole genome shotgun (WGS) entry which is preliminary data.</text>
</comment>
<gene>
    <name evidence="2" type="ORF">SEMRO_922_G220620.2</name>
</gene>
<feature type="compositionally biased region" description="Basic and acidic residues" evidence="1">
    <location>
        <begin position="358"/>
        <end position="377"/>
    </location>
</feature>
<accession>A0A9N8HPR8</accession>
<feature type="compositionally biased region" description="Acidic residues" evidence="1">
    <location>
        <begin position="332"/>
        <end position="352"/>
    </location>
</feature>